<dbReference type="RefSeq" id="WP_257465533.1">
    <property type="nucleotide sequence ID" value="NZ_BAABXP010000005.1"/>
</dbReference>
<sequence length="327" mass="37400">MKGSHRIIVESRKVKYDFVIHRNITVITGDSGSGKTVLIDLIHDYGRYGADSGVFLSCDCPCKVIDSEDWERQIEETTGSIIFIDEGNRFLISKKFAQLVQGSDNYFVLATREKLPALPYSVNEVYGFRKSGKFHDAKQKYNEIYHLYGEISEEKNINPKLVITEDSNSGFEFFNEMSRQKGVNCFSAGGKSNIIRQLEQSQNEEGTILVIVDGAAFGSEMKDISECIKTQGNIVLYAPESFEWLLLSTKEIPEVNVETVLQNPEEYIDSKEYVSWERYFTDLLIESTSKNFIWAYSKKRLTKAYFAPRIVNAVKAIMKLVDWENDK</sequence>
<organism evidence="1 2">
    <name type="scientific">Blautia caecimuris</name>
    <dbReference type="NCBI Taxonomy" id="1796615"/>
    <lineage>
        <taxon>Bacteria</taxon>
        <taxon>Bacillati</taxon>
        <taxon>Bacillota</taxon>
        <taxon>Clostridia</taxon>
        <taxon>Lachnospirales</taxon>
        <taxon>Lachnospiraceae</taxon>
        <taxon>Blautia</taxon>
    </lineage>
</organism>
<keyword evidence="2" id="KW-1185">Reference proteome</keyword>
<evidence type="ECO:0000313" key="2">
    <source>
        <dbReference type="Proteomes" id="UP001549106"/>
    </source>
</evidence>
<protein>
    <submittedName>
        <fullName evidence="1">Energy-coupling factor transporter ATP-binding protein EcfA2</fullName>
    </submittedName>
</protein>
<comment type="caution">
    <text evidence="1">The sequence shown here is derived from an EMBL/GenBank/DDBJ whole genome shotgun (WGS) entry which is preliminary data.</text>
</comment>
<accession>A0ABV2M6T2</accession>
<evidence type="ECO:0000313" key="1">
    <source>
        <dbReference type="EMBL" id="MET3752160.1"/>
    </source>
</evidence>
<gene>
    <name evidence="1" type="ORF">ABID24_003430</name>
</gene>
<keyword evidence="1" id="KW-0547">Nucleotide-binding</keyword>
<dbReference type="EMBL" id="JBEPMJ010000039">
    <property type="protein sequence ID" value="MET3752160.1"/>
    <property type="molecule type" value="Genomic_DNA"/>
</dbReference>
<dbReference type="Proteomes" id="UP001549106">
    <property type="component" value="Unassembled WGS sequence"/>
</dbReference>
<dbReference type="SUPFAM" id="SSF52540">
    <property type="entry name" value="P-loop containing nucleoside triphosphate hydrolases"/>
    <property type="match status" value="1"/>
</dbReference>
<keyword evidence="1" id="KW-0067">ATP-binding</keyword>
<name>A0ABV2M6T2_9FIRM</name>
<dbReference type="InterPro" id="IPR027417">
    <property type="entry name" value="P-loop_NTPase"/>
</dbReference>
<proteinExistence type="predicted"/>
<dbReference type="GO" id="GO:0005524">
    <property type="term" value="F:ATP binding"/>
    <property type="evidence" value="ECO:0007669"/>
    <property type="project" value="UniProtKB-KW"/>
</dbReference>
<reference evidence="1 2" key="1">
    <citation type="submission" date="2024-06" db="EMBL/GenBank/DDBJ databases">
        <title>Genomic Encyclopedia of Type Strains, Phase IV (KMG-IV): sequencing the most valuable type-strain genomes for metagenomic binning, comparative biology and taxonomic classification.</title>
        <authorList>
            <person name="Goeker M."/>
        </authorList>
    </citation>
    <scope>NUCLEOTIDE SEQUENCE [LARGE SCALE GENOMIC DNA]</scope>
    <source>
        <strain evidence="1 2">DSM 29492</strain>
    </source>
</reference>
<dbReference type="CDD" id="cd00267">
    <property type="entry name" value="ABC_ATPase"/>
    <property type="match status" value="1"/>
</dbReference>
<dbReference type="Gene3D" id="3.40.50.300">
    <property type="entry name" value="P-loop containing nucleotide triphosphate hydrolases"/>
    <property type="match status" value="1"/>
</dbReference>